<evidence type="ECO:0000256" key="7">
    <source>
        <dbReference type="ARBA" id="ARBA00023136"/>
    </source>
</evidence>
<dbReference type="GO" id="GO:0055085">
    <property type="term" value="P:transmembrane transport"/>
    <property type="evidence" value="ECO:0007669"/>
    <property type="project" value="TreeGrafter"/>
</dbReference>
<evidence type="ECO:0000256" key="1">
    <source>
        <dbReference type="ARBA" id="ARBA00004651"/>
    </source>
</evidence>
<comment type="similarity">
    <text evidence="2">Belongs to the autoinducer-2 exporter (AI-2E) (TC 2.A.86) family.</text>
</comment>
<feature type="transmembrane region" description="Helical" evidence="9">
    <location>
        <begin position="151"/>
        <end position="168"/>
    </location>
</feature>
<dbReference type="GO" id="GO:0005886">
    <property type="term" value="C:plasma membrane"/>
    <property type="evidence" value="ECO:0007669"/>
    <property type="project" value="UniProtKB-SubCell"/>
</dbReference>
<name>A0A066YNZ8_9ACTN</name>
<evidence type="ECO:0000256" key="4">
    <source>
        <dbReference type="ARBA" id="ARBA00022475"/>
    </source>
</evidence>
<keyword evidence="11" id="KW-1185">Reference proteome</keyword>
<protein>
    <submittedName>
        <fullName evidence="10">Membrane protein</fullName>
    </submittedName>
</protein>
<evidence type="ECO:0000313" key="11">
    <source>
        <dbReference type="Proteomes" id="UP000027178"/>
    </source>
</evidence>
<dbReference type="InterPro" id="IPR002549">
    <property type="entry name" value="AI-2E-like"/>
</dbReference>
<gene>
    <name evidence="10" type="ORF">KCH_47350</name>
</gene>
<dbReference type="PANTHER" id="PTHR21716:SF53">
    <property type="entry name" value="PERMEASE PERM-RELATED"/>
    <property type="match status" value="1"/>
</dbReference>
<keyword evidence="7 9" id="KW-0472">Membrane</keyword>
<keyword evidence="4" id="KW-1003">Cell membrane</keyword>
<feature type="transmembrane region" description="Helical" evidence="9">
    <location>
        <begin position="290"/>
        <end position="310"/>
    </location>
</feature>
<feature type="region of interest" description="Disordered" evidence="8">
    <location>
        <begin position="1"/>
        <end position="21"/>
    </location>
</feature>
<evidence type="ECO:0000256" key="8">
    <source>
        <dbReference type="SAM" id="MobiDB-lite"/>
    </source>
</evidence>
<dbReference type="eggNOG" id="COG0628">
    <property type="taxonomic scope" value="Bacteria"/>
</dbReference>
<evidence type="ECO:0000256" key="6">
    <source>
        <dbReference type="ARBA" id="ARBA00022989"/>
    </source>
</evidence>
<dbReference type="HOGENOM" id="CLU_031275_3_1_11"/>
<feature type="transmembrane region" description="Helical" evidence="9">
    <location>
        <begin position="344"/>
        <end position="364"/>
    </location>
</feature>
<evidence type="ECO:0000256" key="5">
    <source>
        <dbReference type="ARBA" id="ARBA00022692"/>
    </source>
</evidence>
<feature type="transmembrane region" description="Helical" evidence="9">
    <location>
        <begin position="444"/>
        <end position="470"/>
    </location>
</feature>
<accession>A0A066YNZ8</accession>
<comment type="caution">
    <text evidence="10">The sequence shown here is derived from an EMBL/GenBank/DDBJ whole genome shotgun (WGS) entry which is preliminary data.</text>
</comment>
<feature type="region of interest" description="Disordered" evidence="8">
    <location>
        <begin position="99"/>
        <end position="132"/>
    </location>
</feature>
<evidence type="ECO:0000256" key="3">
    <source>
        <dbReference type="ARBA" id="ARBA00022448"/>
    </source>
</evidence>
<dbReference type="EMBL" id="JNBY01000095">
    <property type="protein sequence ID" value="KDN83253.1"/>
    <property type="molecule type" value="Genomic_DNA"/>
</dbReference>
<dbReference type="PANTHER" id="PTHR21716">
    <property type="entry name" value="TRANSMEMBRANE PROTEIN"/>
    <property type="match status" value="1"/>
</dbReference>
<evidence type="ECO:0000313" key="10">
    <source>
        <dbReference type="EMBL" id="KDN83253.1"/>
    </source>
</evidence>
<evidence type="ECO:0000256" key="9">
    <source>
        <dbReference type="SAM" id="Phobius"/>
    </source>
</evidence>
<feature type="transmembrane region" description="Helical" evidence="9">
    <location>
        <begin position="174"/>
        <end position="192"/>
    </location>
</feature>
<sequence>MRPAAAAADRRGGDRAVTEETSGGRWRGLAKIGAVAAGLFAAAERRRRAVISAEAQALATEQAVELAAERAARRTAEQTARQLAEHGAAPAGGQALAAASPEGAVVRTDETIPPPRAPQAAEHPLGAAPPGRPANPVDAVPWALRVAAESTWRLLLLGVALYVVFRVIDTLRLVAFAAVAALLISALLEPTVSWLRRHGVPRSVAAAATFLSGLAGIGLVGWFVFWQVSTNLDRVTVKAQDGVRQLRDWLVTGPFHLTQDQLDNFTNQITTAIGTNSDQLTSAGFTGVSIAVEVLTGIALTAFTTFFLLYDGARIWSWTLRGLPRHSRYAMAGAGPKAWATLTAYVRGTVTVAFIDALCIGIGLELLGVPMAMPLAVIIFLGAFVPLVGALVTGTIAVLIALVTVGPFKALMALVVLVAVQQLEGHILQPLILGRAVRVHPLAVVLGVAAGSIIGGIAGAIVAVPLIAVTNTVTGHLRQRNAAGQEVFQALEAAKQK</sequence>
<evidence type="ECO:0000256" key="2">
    <source>
        <dbReference type="ARBA" id="ARBA00009773"/>
    </source>
</evidence>
<keyword evidence="5 9" id="KW-0812">Transmembrane</keyword>
<feature type="compositionally biased region" description="Basic and acidic residues" evidence="8">
    <location>
        <begin position="8"/>
        <end position="18"/>
    </location>
</feature>
<dbReference type="Pfam" id="PF01594">
    <property type="entry name" value="AI-2E_transport"/>
    <property type="match status" value="1"/>
</dbReference>
<proteinExistence type="inferred from homology"/>
<dbReference type="PATRIC" id="fig|1348663.4.peg.4573"/>
<feature type="transmembrane region" description="Helical" evidence="9">
    <location>
        <begin position="376"/>
        <end position="403"/>
    </location>
</feature>
<keyword evidence="6 9" id="KW-1133">Transmembrane helix</keyword>
<reference evidence="10 11" key="1">
    <citation type="submission" date="2014-05" db="EMBL/GenBank/DDBJ databases">
        <title>Draft Genome Sequence of Kitasatospora cheerisanensis KCTC 2395.</title>
        <authorList>
            <person name="Nam D.H."/>
        </authorList>
    </citation>
    <scope>NUCLEOTIDE SEQUENCE [LARGE SCALE GENOMIC DNA]</scope>
    <source>
        <strain evidence="10 11">KCTC 2395</strain>
    </source>
</reference>
<dbReference type="AlphaFoldDB" id="A0A066YNZ8"/>
<dbReference type="Proteomes" id="UP000027178">
    <property type="component" value="Unassembled WGS sequence"/>
</dbReference>
<comment type="subcellular location">
    <subcellularLocation>
        <location evidence="1">Cell membrane</location>
        <topology evidence="1">Multi-pass membrane protein</topology>
    </subcellularLocation>
</comment>
<organism evidence="10 11">
    <name type="scientific">Kitasatospora cheerisanensis KCTC 2395</name>
    <dbReference type="NCBI Taxonomy" id="1348663"/>
    <lineage>
        <taxon>Bacteria</taxon>
        <taxon>Bacillati</taxon>
        <taxon>Actinomycetota</taxon>
        <taxon>Actinomycetes</taxon>
        <taxon>Kitasatosporales</taxon>
        <taxon>Streptomycetaceae</taxon>
        <taxon>Kitasatospora</taxon>
    </lineage>
</organism>
<feature type="transmembrane region" description="Helical" evidence="9">
    <location>
        <begin position="204"/>
        <end position="225"/>
    </location>
</feature>
<keyword evidence="3" id="KW-0813">Transport</keyword>